<organism evidence="2 3">
    <name type="scientific">Polarella glacialis</name>
    <name type="common">Dinoflagellate</name>
    <dbReference type="NCBI Taxonomy" id="89957"/>
    <lineage>
        <taxon>Eukaryota</taxon>
        <taxon>Sar</taxon>
        <taxon>Alveolata</taxon>
        <taxon>Dinophyceae</taxon>
        <taxon>Suessiales</taxon>
        <taxon>Suessiaceae</taxon>
        <taxon>Polarella</taxon>
    </lineage>
</organism>
<evidence type="ECO:0000313" key="2">
    <source>
        <dbReference type="EMBL" id="CAE8616597.1"/>
    </source>
</evidence>
<name>A0A813G1P4_POLGL</name>
<comment type="caution">
    <text evidence="2">The sequence shown here is derived from an EMBL/GenBank/DDBJ whole genome shotgun (WGS) entry which is preliminary data.</text>
</comment>
<dbReference type="OrthoDB" id="524544at2759"/>
<feature type="domain" description="Phospholipid/glycerol acyltransferase" evidence="1">
    <location>
        <begin position="371"/>
        <end position="524"/>
    </location>
</feature>
<gene>
    <name evidence="2" type="ORF">PGLA1383_LOCUS34275</name>
</gene>
<dbReference type="GO" id="GO:0004366">
    <property type="term" value="F:glycerol-3-phosphate O-acyltransferase activity"/>
    <property type="evidence" value="ECO:0007669"/>
    <property type="project" value="InterPro"/>
</dbReference>
<dbReference type="EMBL" id="CAJNNV010025917">
    <property type="protein sequence ID" value="CAE8616597.1"/>
    <property type="molecule type" value="Genomic_DNA"/>
</dbReference>
<protein>
    <recommendedName>
        <fullName evidence="1">Phospholipid/glycerol acyltransferase domain-containing protein</fullName>
    </recommendedName>
</protein>
<dbReference type="PANTHER" id="PTHR35695:SF1">
    <property type="entry name" value="GLYCEROL-3-PHOSPHATE ACYLTRANSFERASE, CHLOROPLASTIC"/>
    <property type="match status" value="1"/>
</dbReference>
<dbReference type="Gene3D" id="3.40.1130.10">
    <property type="entry name" value="Glycerol-3-phosphate (1)-acyltransferase"/>
    <property type="match status" value="1"/>
</dbReference>
<dbReference type="InterPro" id="IPR016222">
    <property type="entry name" value="G3P_O-acylTrfase_chlp"/>
</dbReference>
<evidence type="ECO:0000313" key="3">
    <source>
        <dbReference type="Proteomes" id="UP000654075"/>
    </source>
</evidence>
<dbReference type="GO" id="GO:0006655">
    <property type="term" value="P:phosphatidylglycerol biosynthetic process"/>
    <property type="evidence" value="ECO:0007669"/>
    <property type="project" value="TreeGrafter"/>
</dbReference>
<evidence type="ECO:0000259" key="1">
    <source>
        <dbReference type="SMART" id="SM00563"/>
    </source>
</evidence>
<proteinExistence type="predicted"/>
<dbReference type="SUPFAM" id="SSF69593">
    <property type="entry name" value="Glycerol-3-phosphate (1)-acyltransferase"/>
    <property type="match status" value="1"/>
</dbReference>
<dbReference type="Pfam" id="PF01553">
    <property type="entry name" value="Acyltransferase"/>
    <property type="match status" value="1"/>
</dbReference>
<reference evidence="2" key="1">
    <citation type="submission" date="2021-02" db="EMBL/GenBank/DDBJ databases">
        <authorList>
            <person name="Dougan E. K."/>
            <person name="Rhodes N."/>
            <person name="Thang M."/>
            <person name="Chan C."/>
        </authorList>
    </citation>
    <scope>NUCLEOTIDE SEQUENCE</scope>
</reference>
<dbReference type="Proteomes" id="UP000654075">
    <property type="component" value="Unassembled WGS sequence"/>
</dbReference>
<accession>A0A813G1P4</accession>
<dbReference type="PANTHER" id="PTHR35695">
    <property type="entry name" value="GLYCEROL-3-PHOSPHATE ACYLTRANSFERASE, CHLOROPLASTIC"/>
    <property type="match status" value="1"/>
</dbReference>
<dbReference type="AlphaFoldDB" id="A0A813G1P4"/>
<dbReference type="SMART" id="SM00563">
    <property type="entry name" value="PlsC"/>
    <property type="match status" value="1"/>
</dbReference>
<sequence>MSLAWEQAPKPPPLRSFRRIPHITGETQWAVELDPELGRVITLIEVGTKAVLLGLSAALSVKADLTPTDHATKAAEKAEETVEVQIKGPDDGRLNNTVLITQQAKLPMVTVRCPCLCMLAEAIFDVQDKARGNSKGALRRGSGRPLRAVTASFLGLGLLLLALVVSQQCFAAKPARFPSQVPTISGGEHAIFAGCTATALNAQSECSRHVATAATSQAGPVGRLLGDIAAIVSSPYRYLRMASITKEVGAAAKVRFESARSADAPKKGGGAAKTLKSFLPTYMRSHVIARTQPERYRELLSDSLNLLIDSIMAETPFNFKPYHQAIRGPGKDLYAWGNAFFRSMVKFRTSRVIGSQHLASIKKIIDDGENVILLANHQTEADPQVLSLLLEREGVEELAEKCIFVAGHKVTTDPLAIPFSMGRYLLTIFSKKYLDTFEPEEKEVKSARNQETVAEMQRLMKEGGHMFWVAPSGGRDRKSPETGRFIPAKFDPQSVGLFQLLAQKAAAKGKGAKTHFFPLAMWTNQLVPPPDDTKAGVGEERSAARAPVALAFGPEMVPDDLGGRKEFPAAAEKIVQELYAKMDGEMSR</sequence>
<keyword evidence="3" id="KW-1185">Reference proteome</keyword>
<dbReference type="InterPro" id="IPR002123">
    <property type="entry name" value="Plipid/glycerol_acylTrfase"/>
</dbReference>